<dbReference type="Gramene" id="mRNA:HanXRQr2_Chr17g0810671">
    <property type="protein sequence ID" value="CDS:HanXRQr2_Chr17g0810671.1"/>
    <property type="gene ID" value="HanXRQr2_Chr17g0810671"/>
</dbReference>
<dbReference type="EMBL" id="MNCJ02000332">
    <property type="protein sequence ID" value="KAF5756102.1"/>
    <property type="molecule type" value="Genomic_DNA"/>
</dbReference>
<keyword evidence="3" id="KW-1185">Reference proteome</keyword>
<keyword evidence="1" id="KW-0472">Membrane</keyword>
<sequence length="75" mass="8457">MNLTRTREQGQTVVPTCIEPLSWWNESFESPTVSSITGDSVKRIVYCVCALCFFLAFVSKTNLGFCKIVGLCWPF</sequence>
<name>A0A9K3GUD4_HELAN</name>
<comment type="caution">
    <text evidence="2">The sequence shown here is derived from an EMBL/GenBank/DDBJ whole genome shotgun (WGS) entry which is preliminary data.</text>
</comment>
<gene>
    <name evidence="2" type="ORF">HanXRQr2_Chr17g0810671</name>
</gene>
<evidence type="ECO:0000313" key="3">
    <source>
        <dbReference type="Proteomes" id="UP000215914"/>
    </source>
</evidence>
<evidence type="ECO:0000256" key="1">
    <source>
        <dbReference type="SAM" id="Phobius"/>
    </source>
</evidence>
<accession>A0A9K3GUD4</accession>
<proteinExistence type="predicted"/>
<dbReference type="Proteomes" id="UP000215914">
    <property type="component" value="Unassembled WGS sequence"/>
</dbReference>
<reference evidence="2" key="2">
    <citation type="submission" date="2020-06" db="EMBL/GenBank/DDBJ databases">
        <title>Helianthus annuus Genome sequencing and assembly Release 2.</title>
        <authorList>
            <person name="Gouzy J."/>
            <person name="Langlade N."/>
            <person name="Munos S."/>
        </authorList>
    </citation>
    <scope>NUCLEOTIDE SEQUENCE</scope>
    <source>
        <tissue evidence="2">Leaves</tissue>
    </source>
</reference>
<keyword evidence="1" id="KW-1133">Transmembrane helix</keyword>
<protein>
    <submittedName>
        <fullName evidence="2">Uncharacterized protein</fullName>
    </submittedName>
</protein>
<dbReference type="AlphaFoldDB" id="A0A9K3GUD4"/>
<reference evidence="2" key="1">
    <citation type="journal article" date="2017" name="Nature">
        <title>The sunflower genome provides insights into oil metabolism, flowering and Asterid evolution.</title>
        <authorList>
            <person name="Badouin H."/>
            <person name="Gouzy J."/>
            <person name="Grassa C.J."/>
            <person name="Murat F."/>
            <person name="Staton S.E."/>
            <person name="Cottret L."/>
            <person name="Lelandais-Briere C."/>
            <person name="Owens G.L."/>
            <person name="Carrere S."/>
            <person name="Mayjonade B."/>
            <person name="Legrand L."/>
            <person name="Gill N."/>
            <person name="Kane N.C."/>
            <person name="Bowers J.E."/>
            <person name="Hubner S."/>
            <person name="Bellec A."/>
            <person name="Berard A."/>
            <person name="Berges H."/>
            <person name="Blanchet N."/>
            <person name="Boniface M.C."/>
            <person name="Brunel D."/>
            <person name="Catrice O."/>
            <person name="Chaidir N."/>
            <person name="Claudel C."/>
            <person name="Donnadieu C."/>
            <person name="Faraut T."/>
            <person name="Fievet G."/>
            <person name="Helmstetter N."/>
            <person name="King M."/>
            <person name="Knapp S.J."/>
            <person name="Lai Z."/>
            <person name="Le Paslier M.C."/>
            <person name="Lippi Y."/>
            <person name="Lorenzon L."/>
            <person name="Mandel J.R."/>
            <person name="Marage G."/>
            <person name="Marchand G."/>
            <person name="Marquand E."/>
            <person name="Bret-Mestries E."/>
            <person name="Morien E."/>
            <person name="Nambeesan S."/>
            <person name="Nguyen T."/>
            <person name="Pegot-Espagnet P."/>
            <person name="Pouilly N."/>
            <person name="Raftis F."/>
            <person name="Sallet E."/>
            <person name="Schiex T."/>
            <person name="Thomas J."/>
            <person name="Vandecasteele C."/>
            <person name="Vares D."/>
            <person name="Vear F."/>
            <person name="Vautrin S."/>
            <person name="Crespi M."/>
            <person name="Mangin B."/>
            <person name="Burke J.M."/>
            <person name="Salse J."/>
            <person name="Munos S."/>
            <person name="Vincourt P."/>
            <person name="Rieseberg L.H."/>
            <person name="Langlade N.B."/>
        </authorList>
    </citation>
    <scope>NUCLEOTIDE SEQUENCE</scope>
    <source>
        <tissue evidence="2">Leaves</tissue>
    </source>
</reference>
<organism evidence="2 3">
    <name type="scientific">Helianthus annuus</name>
    <name type="common">Common sunflower</name>
    <dbReference type="NCBI Taxonomy" id="4232"/>
    <lineage>
        <taxon>Eukaryota</taxon>
        <taxon>Viridiplantae</taxon>
        <taxon>Streptophyta</taxon>
        <taxon>Embryophyta</taxon>
        <taxon>Tracheophyta</taxon>
        <taxon>Spermatophyta</taxon>
        <taxon>Magnoliopsida</taxon>
        <taxon>eudicotyledons</taxon>
        <taxon>Gunneridae</taxon>
        <taxon>Pentapetalae</taxon>
        <taxon>asterids</taxon>
        <taxon>campanulids</taxon>
        <taxon>Asterales</taxon>
        <taxon>Asteraceae</taxon>
        <taxon>Asteroideae</taxon>
        <taxon>Heliantheae alliance</taxon>
        <taxon>Heliantheae</taxon>
        <taxon>Helianthus</taxon>
    </lineage>
</organism>
<keyword evidence="1" id="KW-0812">Transmembrane</keyword>
<evidence type="ECO:0000313" key="2">
    <source>
        <dbReference type="EMBL" id="KAF5756102.1"/>
    </source>
</evidence>
<feature type="transmembrane region" description="Helical" evidence="1">
    <location>
        <begin position="40"/>
        <end position="58"/>
    </location>
</feature>